<organism evidence="1 2">
    <name type="scientific">Amycolatopsis echigonensis</name>
    <dbReference type="NCBI Taxonomy" id="2576905"/>
    <lineage>
        <taxon>Bacteria</taxon>
        <taxon>Bacillati</taxon>
        <taxon>Actinomycetota</taxon>
        <taxon>Actinomycetes</taxon>
        <taxon>Pseudonocardiales</taxon>
        <taxon>Pseudonocardiaceae</taxon>
        <taxon>Amycolatopsis</taxon>
    </lineage>
</organism>
<sequence length="252" mass="26944">MVANDPTERPGSADFIANKLRDLQQQIDALTRQTKFPFSIGHSGVADFEILPDPDDPGGGAKVRILNGAGQPIFETYYSTIYNGKAARMLDLAGTTMWSLDESAGYGLSNPGMSIVMGGQARWSFAGSTTVDTAQVVADGYGGAFNPALWVGAELNLENSTLASTFNLWVEVLLAGSVIASSSTDVQSVAANTTSIRSISKMLLLPQSAMQKTIEVRIRMWNSTGGNAFSQAFPRQCQGISKAFYDVNPAYH</sequence>
<comment type="caution">
    <text evidence="1">The sequence shown here is derived from an EMBL/GenBank/DDBJ whole genome shotgun (WGS) entry which is preliminary data.</text>
</comment>
<accession>A0A8E1W610</accession>
<dbReference type="AlphaFoldDB" id="A0A8E1W610"/>
<protein>
    <submittedName>
        <fullName evidence="1">Uncharacterized protein</fullName>
    </submittedName>
</protein>
<dbReference type="RefSeq" id="WP_183126284.1">
    <property type="nucleotide sequence ID" value="NZ_JACJHR010000070.1"/>
</dbReference>
<evidence type="ECO:0000313" key="2">
    <source>
        <dbReference type="Proteomes" id="UP000550260"/>
    </source>
</evidence>
<dbReference type="EMBL" id="JACJHR010000070">
    <property type="protein sequence ID" value="MBB2504328.1"/>
    <property type="molecule type" value="Genomic_DNA"/>
</dbReference>
<name>A0A8E1W610_9PSEU</name>
<reference evidence="1 2" key="1">
    <citation type="submission" date="2020-08" db="EMBL/GenBank/DDBJ databases">
        <title>Amycolatopsis echigonensis JCM 21831.</title>
        <authorList>
            <person name="Tedsree N."/>
            <person name="Kuncharoen N."/>
            <person name="Likhitwitayawuid K."/>
            <person name="Tanasupawat S."/>
        </authorList>
    </citation>
    <scope>NUCLEOTIDE SEQUENCE [LARGE SCALE GENOMIC DNA]</scope>
    <source>
        <strain evidence="1 2">JCM 21831</strain>
    </source>
</reference>
<proteinExistence type="predicted"/>
<dbReference type="Proteomes" id="UP000550260">
    <property type="component" value="Unassembled WGS sequence"/>
</dbReference>
<evidence type="ECO:0000313" key="1">
    <source>
        <dbReference type="EMBL" id="MBB2504328.1"/>
    </source>
</evidence>
<gene>
    <name evidence="1" type="ORF">H5411_34945</name>
</gene>